<evidence type="ECO:0000259" key="14">
    <source>
        <dbReference type="PROSITE" id="PS50262"/>
    </source>
</evidence>
<keyword evidence="6 13" id="KW-1133">Transmembrane helix</keyword>
<accession>A0AAW0H9G0</accession>
<evidence type="ECO:0000256" key="6">
    <source>
        <dbReference type="ARBA" id="ARBA00022989"/>
    </source>
</evidence>
<evidence type="ECO:0000256" key="4">
    <source>
        <dbReference type="ARBA" id="ARBA00022606"/>
    </source>
</evidence>
<dbReference type="PROSITE" id="PS50262">
    <property type="entry name" value="G_PROTEIN_RECEP_F1_2"/>
    <property type="match status" value="1"/>
</dbReference>
<evidence type="ECO:0000313" key="15">
    <source>
        <dbReference type="EMBL" id="KAK7798156.1"/>
    </source>
</evidence>
<evidence type="ECO:0000256" key="7">
    <source>
        <dbReference type="ARBA" id="ARBA00023040"/>
    </source>
</evidence>
<dbReference type="GO" id="GO:0016020">
    <property type="term" value="C:membrane"/>
    <property type="evidence" value="ECO:0007669"/>
    <property type="project" value="UniProtKB-SubCell"/>
</dbReference>
<feature type="transmembrane region" description="Helical" evidence="13">
    <location>
        <begin position="411"/>
        <end position="431"/>
    </location>
</feature>
<evidence type="ECO:0000256" key="13">
    <source>
        <dbReference type="SAM" id="Phobius"/>
    </source>
</evidence>
<dbReference type="CDD" id="cd15019">
    <property type="entry name" value="7tm_TAS2R14-like"/>
    <property type="match status" value="1"/>
</dbReference>
<feature type="transmembrane region" description="Helical" evidence="13">
    <location>
        <begin position="152"/>
        <end position="183"/>
    </location>
</feature>
<dbReference type="PANTHER" id="PTHR11394">
    <property type="entry name" value="TASTE RECEPTOR TYPE 2"/>
    <property type="match status" value="1"/>
</dbReference>
<feature type="transmembrane region" description="Helical" evidence="13">
    <location>
        <begin position="123"/>
        <end position="140"/>
    </location>
</feature>
<keyword evidence="16" id="KW-1185">Reference proteome</keyword>
<evidence type="ECO:0000256" key="3">
    <source>
        <dbReference type="ARBA" id="ARBA00022480"/>
    </source>
</evidence>
<dbReference type="PANTHER" id="PTHR11394:SF23">
    <property type="entry name" value="TASTE RECEPTOR TYPE 2 MEMBER 14"/>
    <property type="match status" value="1"/>
</dbReference>
<keyword evidence="7" id="KW-0297">G-protein coupled receptor</keyword>
<sequence length="460" mass="52405">VTLLIILSVEFIIGILGNAFMALVNIRGWVKRGKISVVDQILTALAISRIAFLLLIIIIILIYELCPALLITEKMIRITNASWILTNHFSIWLATCLSIFYFLKIANFSSSLFLYLRWRVKNVVLVTLLVSLLIFFVNIIDPDQEDLPFAALMVTLLIILSVEFIIGILGNAFMALVNIMGWVKRGKTSFVDQILTALAISRIAFLLLVISIVLISALCPALLITEKMIRIINASWILTNHFSNWLATCLSIFYFLKIANFSSFLFLYLKWRVKNVVLVTLLVSLFIFFVNIIIINTYIDVWNDHYKANTSNSSITSNAQLHKLVLPTNTIFVLIPFTVTLITFFLLIFSLWKHLKNIQNNDKGSQDVNITAHIKTLQMVVAFLLLYTVFFLALAFQSWNNNPHHRNTAHMFSVDTGLVFPSGHSYVLILGNNKLRQGFLSLMWWVRCKLNVAILGFLDH</sequence>
<feature type="transmembrane region" description="Helical" evidence="13">
    <location>
        <begin position="6"/>
        <end position="30"/>
    </location>
</feature>
<reference evidence="15 16" key="1">
    <citation type="journal article" date="2023" name="bioRxiv">
        <title>Conserved and derived expression patterns and positive selection on dental genes reveal complex evolutionary context of ever-growing rodent molars.</title>
        <authorList>
            <person name="Calamari Z.T."/>
            <person name="Song A."/>
            <person name="Cohen E."/>
            <person name="Akter M."/>
            <person name="Roy R.D."/>
            <person name="Hallikas O."/>
            <person name="Christensen M.M."/>
            <person name="Li P."/>
            <person name="Marangoni P."/>
            <person name="Jernvall J."/>
            <person name="Klein O.D."/>
        </authorList>
    </citation>
    <scope>NUCLEOTIDE SEQUENCE [LARGE SCALE GENOMIC DNA]</scope>
    <source>
        <strain evidence="15">V071</strain>
    </source>
</reference>
<evidence type="ECO:0000256" key="2">
    <source>
        <dbReference type="ARBA" id="ARBA00007376"/>
    </source>
</evidence>
<feature type="transmembrane region" description="Helical" evidence="13">
    <location>
        <begin position="276"/>
        <end position="299"/>
    </location>
</feature>
<dbReference type="GO" id="GO:0004930">
    <property type="term" value="F:G protein-coupled receptor activity"/>
    <property type="evidence" value="ECO:0007669"/>
    <property type="project" value="UniProtKB-KW"/>
</dbReference>
<protein>
    <recommendedName>
        <fullName evidence="14">G-protein coupled receptors family 1 profile domain-containing protein</fullName>
    </recommendedName>
</protein>
<evidence type="ECO:0000256" key="10">
    <source>
        <dbReference type="ARBA" id="ARBA00023180"/>
    </source>
</evidence>
<feature type="transmembrane region" description="Helical" evidence="13">
    <location>
        <begin position="376"/>
        <end position="399"/>
    </location>
</feature>
<keyword evidence="3" id="KW-0919">Taste</keyword>
<keyword evidence="9" id="KW-0675">Receptor</keyword>
<evidence type="ECO:0000256" key="5">
    <source>
        <dbReference type="ARBA" id="ARBA00022692"/>
    </source>
</evidence>
<keyword evidence="5 13" id="KW-0812">Transmembrane</keyword>
<feature type="transmembrane region" description="Helical" evidence="13">
    <location>
        <begin position="42"/>
        <end position="63"/>
    </location>
</feature>
<dbReference type="InterPro" id="IPR017452">
    <property type="entry name" value="GPCR_Rhodpsn_7TM"/>
</dbReference>
<keyword evidence="11" id="KW-0807">Transducer</keyword>
<dbReference type="AlphaFoldDB" id="A0AAW0H9G0"/>
<evidence type="ECO:0000313" key="16">
    <source>
        <dbReference type="Proteomes" id="UP001488838"/>
    </source>
</evidence>
<feature type="domain" description="G-protein coupled receptors family 1 profile" evidence="14">
    <location>
        <begin position="170"/>
        <end position="396"/>
    </location>
</feature>
<dbReference type="EMBL" id="JBBHLL010000726">
    <property type="protein sequence ID" value="KAK7798156.1"/>
    <property type="molecule type" value="Genomic_DNA"/>
</dbReference>
<dbReference type="InterPro" id="IPR007960">
    <property type="entry name" value="TAS2R"/>
</dbReference>
<keyword evidence="4" id="KW-0716">Sensory transduction</keyword>
<feature type="transmembrane region" description="Helical" evidence="13">
    <location>
        <begin position="83"/>
        <end position="103"/>
    </location>
</feature>
<feature type="transmembrane region" description="Helical" evidence="13">
    <location>
        <begin position="203"/>
        <end position="225"/>
    </location>
</feature>
<proteinExistence type="inferred from homology"/>
<comment type="subcellular location">
    <subcellularLocation>
        <location evidence="1">Membrane</location>
        <topology evidence="1">Multi-pass membrane protein</topology>
    </subcellularLocation>
</comment>
<evidence type="ECO:0000256" key="1">
    <source>
        <dbReference type="ARBA" id="ARBA00004141"/>
    </source>
</evidence>
<dbReference type="Proteomes" id="UP001488838">
    <property type="component" value="Unassembled WGS sequence"/>
</dbReference>
<organism evidence="15 16">
    <name type="scientific">Myodes glareolus</name>
    <name type="common">Bank vole</name>
    <name type="synonym">Clethrionomys glareolus</name>
    <dbReference type="NCBI Taxonomy" id="447135"/>
    <lineage>
        <taxon>Eukaryota</taxon>
        <taxon>Metazoa</taxon>
        <taxon>Chordata</taxon>
        <taxon>Craniata</taxon>
        <taxon>Vertebrata</taxon>
        <taxon>Euteleostomi</taxon>
        <taxon>Mammalia</taxon>
        <taxon>Eutheria</taxon>
        <taxon>Euarchontoglires</taxon>
        <taxon>Glires</taxon>
        <taxon>Rodentia</taxon>
        <taxon>Myomorpha</taxon>
        <taxon>Muroidea</taxon>
        <taxon>Cricetidae</taxon>
        <taxon>Arvicolinae</taxon>
        <taxon>Myodes</taxon>
    </lineage>
</organism>
<keyword evidence="8 13" id="KW-0472">Membrane</keyword>
<feature type="non-terminal residue" evidence="15">
    <location>
        <position position="1"/>
    </location>
</feature>
<feature type="transmembrane region" description="Helical" evidence="13">
    <location>
        <begin position="331"/>
        <end position="355"/>
    </location>
</feature>
<gene>
    <name evidence="15" type="ORF">U0070_023477</name>
</gene>
<dbReference type="FunFam" id="1.20.1070.10:FF:000042">
    <property type="entry name" value="Taste receptor type 2 member 7"/>
    <property type="match status" value="1"/>
</dbReference>
<evidence type="ECO:0000256" key="11">
    <source>
        <dbReference type="ARBA" id="ARBA00023224"/>
    </source>
</evidence>
<comment type="caution">
    <text evidence="15">The sequence shown here is derived from an EMBL/GenBank/DDBJ whole genome shotgun (WGS) entry which is preliminary data.</text>
</comment>
<keyword evidence="10" id="KW-0325">Glycoprotein</keyword>
<dbReference type="Pfam" id="PF05296">
    <property type="entry name" value="TAS2R"/>
    <property type="match status" value="2"/>
</dbReference>
<dbReference type="GO" id="GO:0033038">
    <property type="term" value="F:bitter taste receptor activity"/>
    <property type="evidence" value="ECO:0007669"/>
    <property type="project" value="InterPro"/>
</dbReference>
<name>A0AAW0H9G0_MYOGA</name>
<evidence type="ECO:0000256" key="12">
    <source>
        <dbReference type="RuleBase" id="RU004423"/>
    </source>
</evidence>
<dbReference type="Gene3D" id="1.20.1070.10">
    <property type="entry name" value="Rhodopsin 7-helix transmembrane proteins"/>
    <property type="match status" value="2"/>
</dbReference>
<evidence type="ECO:0000256" key="8">
    <source>
        <dbReference type="ARBA" id="ARBA00023136"/>
    </source>
</evidence>
<feature type="non-terminal residue" evidence="15">
    <location>
        <position position="460"/>
    </location>
</feature>
<dbReference type="SUPFAM" id="SSF81321">
    <property type="entry name" value="Family A G protein-coupled receptor-like"/>
    <property type="match status" value="2"/>
</dbReference>
<feature type="transmembrane region" description="Helical" evidence="13">
    <location>
        <begin position="245"/>
        <end position="269"/>
    </location>
</feature>
<evidence type="ECO:0000256" key="9">
    <source>
        <dbReference type="ARBA" id="ARBA00023170"/>
    </source>
</evidence>
<comment type="similarity">
    <text evidence="2 12">Belongs to the G-protein coupled receptor T2R family.</text>
</comment>